<dbReference type="PIRSF" id="PIRSF006232">
    <property type="entry name" value="Pirin"/>
    <property type="match status" value="1"/>
</dbReference>
<dbReference type="STRING" id="311403.Arad_7250"/>
<dbReference type="InterPro" id="IPR012093">
    <property type="entry name" value="Pirin"/>
</dbReference>
<dbReference type="Proteomes" id="UP000001600">
    <property type="component" value="Chromosome 2"/>
</dbReference>
<dbReference type="CDD" id="cd02247">
    <property type="entry name" value="cupin_pirin_C"/>
    <property type="match status" value="1"/>
</dbReference>
<sequence length="256" mass="27930">MSVVATLRRTYHGRHFRACGLRDGDVKGLIDPFIGFDNAWVSAGMLLPHPQASFEAASYLFLDSETGMRHGSSPDDFAIIRPGGLLWSMVGTGESCEEVPLETDKTVHAFHVLMRSPHERASAPPFTSSLEPQDVPVVRLPGARIRVLLGRYGVARSPLKASTDVTLLDISLAEGSELIVPVPAGECAFAMPIFGAVDVDGNRFDHGDLKIPIFPARADPQRITLRAIQRPAKVALFGGRPLHQSYPKNQEKHHVL</sequence>
<dbReference type="SUPFAM" id="SSF51182">
    <property type="entry name" value="RmlC-like cupins"/>
    <property type="match status" value="1"/>
</dbReference>
<name>B9JML1_RHIR8</name>
<dbReference type="PANTHER" id="PTHR13903:SF8">
    <property type="entry name" value="PIRIN"/>
    <property type="match status" value="1"/>
</dbReference>
<protein>
    <submittedName>
        <fullName evidence="1">Uncharacterized protein</fullName>
    </submittedName>
</protein>
<dbReference type="RefSeq" id="WP_007689077.1">
    <property type="nucleotide sequence ID" value="NC_011983.1"/>
</dbReference>
<reference evidence="1 2" key="1">
    <citation type="journal article" date="2009" name="J. Bacteriol.">
        <title>Genome sequences of three Agrobacterium biovars help elucidate the evolution of multichromosome genomes in bacteria.</title>
        <authorList>
            <person name="Slater S.C."/>
            <person name="Goldman B.S."/>
            <person name="Goodner B."/>
            <person name="Setubal J.C."/>
            <person name="Farrand S.K."/>
            <person name="Nester E.W."/>
            <person name="Burr T.J."/>
            <person name="Banta L."/>
            <person name="Dickerman A.W."/>
            <person name="Paulsen I."/>
            <person name="Otten L."/>
            <person name="Suen G."/>
            <person name="Welch R."/>
            <person name="Almeida N.F."/>
            <person name="Arnold F."/>
            <person name="Burton O.T."/>
            <person name="Du Z."/>
            <person name="Ewing A."/>
            <person name="Godsy E."/>
            <person name="Heisel S."/>
            <person name="Houmiel K.L."/>
            <person name="Jhaveri J."/>
            <person name="Lu J."/>
            <person name="Miller N.M."/>
            <person name="Norton S."/>
            <person name="Chen Q."/>
            <person name="Phoolcharoen W."/>
            <person name="Ohlin V."/>
            <person name="Ondrusek D."/>
            <person name="Pride N."/>
            <person name="Stricklin S.L."/>
            <person name="Sun J."/>
            <person name="Wheeler C."/>
            <person name="Wilson L."/>
            <person name="Zhu H."/>
            <person name="Wood D.W."/>
        </authorList>
    </citation>
    <scope>NUCLEOTIDE SEQUENCE [LARGE SCALE GENOMIC DNA]</scope>
    <source>
        <strain evidence="2">K84 / ATCC BAA-868</strain>
    </source>
</reference>
<dbReference type="EMBL" id="CP000629">
    <property type="protein sequence ID" value="ACM28792.1"/>
    <property type="molecule type" value="Genomic_DNA"/>
</dbReference>
<evidence type="ECO:0000313" key="1">
    <source>
        <dbReference type="EMBL" id="ACM28792.1"/>
    </source>
</evidence>
<proteinExistence type="predicted"/>
<dbReference type="PANTHER" id="PTHR13903">
    <property type="entry name" value="PIRIN-RELATED"/>
    <property type="match status" value="1"/>
</dbReference>
<gene>
    <name evidence="1" type="ordered locus">Arad_7250</name>
</gene>
<dbReference type="AlphaFoldDB" id="B9JML1"/>
<dbReference type="KEGG" id="ara:Arad_7250"/>
<dbReference type="HOGENOM" id="CLU_045717_5_2_5"/>
<accession>B9JML1</accession>
<dbReference type="eggNOG" id="COG1741">
    <property type="taxonomic scope" value="Bacteria"/>
</dbReference>
<organism evidence="1 2">
    <name type="scientific">Rhizobium rhizogenes (strain K84 / ATCC BAA-868)</name>
    <name type="common">Agrobacterium radiobacter</name>
    <dbReference type="NCBI Taxonomy" id="311403"/>
    <lineage>
        <taxon>Bacteria</taxon>
        <taxon>Pseudomonadati</taxon>
        <taxon>Pseudomonadota</taxon>
        <taxon>Alphaproteobacteria</taxon>
        <taxon>Hyphomicrobiales</taxon>
        <taxon>Rhizobiaceae</taxon>
        <taxon>Rhizobium/Agrobacterium group</taxon>
        <taxon>Rhizobium</taxon>
    </lineage>
</organism>
<dbReference type="Gene3D" id="2.60.120.10">
    <property type="entry name" value="Jelly Rolls"/>
    <property type="match status" value="1"/>
</dbReference>
<dbReference type="InterPro" id="IPR011051">
    <property type="entry name" value="RmlC_Cupin_sf"/>
</dbReference>
<dbReference type="InterPro" id="IPR014710">
    <property type="entry name" value="RmlC-like_jellyroll"/>
</dbReference>
<evidence type="ECO:0000313" key="2">
    <source>
        <dbReference type="Proteomes" id="UP000001600"/>
    </source>
</evidence>